<evidence type="ECO:0000256" key="3">
    <source>
        <dbReference type="ARBA" id="ARBA00023163"/>
    </source>
</evidence>
<comment type="caution">
    <text evidence="5">The sequence shown here is derived from an EMBL/GenBank/DDBJ whole genome shotgun (WGS) entry which is preliminary data.</text>
</comment>
<evidence type="ECO:0000259" key="4">
    <source>
        <dbReference type="PROSITE" id="PS50987"/>
    </source>
</evidence>
<evidence type="ECO:0000256" key="2">
    <source>
        <dbReference type="ARBA" id="ARBA00023125"/>
    </source>
</evidence>
<dbReference type="NCBIfam" id="NF033788">
    <property type="entry name" value="HTH_metalloreg"/>
    <property type="match status" value="1"/>
</dbReference>
<dbReference type="SMART" id="SM00418">
    <property type="entry name" value="HTH_ARSR"/>
    <property type="match status" value="1"/>
</dbReference>
<proteinExistence type="predicted"/>
<gene>
    <name evidence="5" type="ORF">GCM10011501_23420</name>
</gene>
<accession>A0ABQ3IWT0</accession>
<dbReference type="Pfam" id="PF01022">
    <property type="entry name" value="HTH_5"/>
    <property type="match status" value="1"/>
</dbReference>
<dbReference type="InterPro" id="IPR036390">
    <property type="entry name" value="WH_DNA-bd_sf"/>
</dbReference>
<dbReference type="PROSITE" id="PS50987">
    <property type="entry name" value="HTH_ARSR_2"/>
    <property type="match status" value="1"/>
</dbReference>
<reference evidence="6" key="1">
    <citation type="journal article" date="2019" name="Int. J. Syst. Evol. Microbiol.">
        <title>The Global Catalogue of Microorganisms (GCM) 10K type strain sequencing project: providing services to taxonomists for standard genome sequencing and annotation.</title>
        <authorList>
            <consortium name="The Broad Institute Genomics Platform"/>
            <consortium name="The Broad Institute Genome Sequencing Center for Infectious Disease"/>
            <person name="Wu L."/>
            <person name="Ma J."/>
        </authorList>
    </citation>
    <scope>NUCLEOTIDE SEQUENCE [LARGE SCALE GENOMIC DNA]</scope>
    <source>
        <strain evidence="6">CGMCC 1.15922</strain>
    </source>
</reference>
<dbReference type="Gene3D" id="1.10.10.10">
    <property type="entry name" value="Winged helix-like DNA-binding domain superfamily/Winged helix DNA-binding domain"/>
    <property type="match status" value="1"/>
</dbReference>
<sequence>MTKATDIDIAEIRKHATKAAELLKAMSNANRLLILCHLGQQEMSVSEINAQIDLSQSSLSQHLARLRADGLVETRRESQTIYYRIGNPSILVLIECLQKEFC</sequence>
<dbReference type="RefSeq" id="WP_189378447.1">
    <property type="nucleotide sequence ID" value="NZ_BNAH01000009.1"/>
</dbReference>
<dbReference type="Proteomes" id="UP000626370">
    <property type="component" value="Unassembled WGS sequence"/>
</dbReference>
<organism evidence="5 6">
    <name type="scientific">Thalassotalea profundi</name>
    <dbReference type="NCBI Taxonomy" id="2036687"/>
    <lineage>
        <taxon>Bacteria</taxon>
        <taxon>Pseudomonadati</taxon>
        <taxon>Pseudomonadota</taxon>
        <taxon>Gammaproteobacteria</taxon>
        <taxon>Alteromonadales</taxon>
        <taxon>Colwelliaceae</taxon>
        <taxon>Thalassotalea</taxon>
    </lineage>
</organism>
<dbReference type="InterPro" id="IPR011991">
    <property type="entry name" value="ArsR-like_HTH"/>
</dbReference>
<keyword evidence="1" id="KW-0805">Transcription regulation</keyword>
<dbReference type="CDD" id="cd00090">
    <property type="entry name" value="HTH_ARSR"/>
    <property type="match status" value="1"/>
</dbReference>
<dbReference type="PANTHER" id="PTHR43132:SF2">
    <property type="entry name" value="ARSENICAL RESISTANCE OPERON REPRESSOR ARSR-RELATED"/>
    <property type="match status" value="1"/>
</dbReference>
<dbReference type="EMBL" id="BNAH01000009">
    <property type="protein sequence ID" value="GHE93353.1"/>
    <property type="molecule type" value="Genomic_DNA"/>
</dbReference>
<dbReference type="InterPro" id="IPR036388">
    <property type="entry name" value="WH-like_DNA-bd_sf"/>
</dbReference>
<dbReference type="PANTHER" id="PTHR43132">
    <property type="entry name" value="ARSENICAL RESISTANCE OPERON REPRESSOR ARSR-RELATED"/>
    <property type="match status" value="1"/>
</dbReference>
<evidence type="ECO:0000313" key="5">
    <source>
        <dbReference type="EMBL" id="GHE93353.1"/>
    </source>
</evidence>
<name>A0ABQ3IWT0_9GAMM</name>
<keyword evidence="2" id="KW-0238">DNA-binding</keyword>
<dbReference type="InterPro" id="IPR001845">
    <property type="entry name" value="HTH_ArsR_DNA-bd_dom"/>
</dbReference>
<dbReference type="InterPro" id="IPR051011">
    <property type="entry name" value="Metal_resp_trans_reg"/>
</dbReference>
<evidence type="ECO:0000313" key="6">
    <source>
        <dbReference type="Proteomes" id="UP000626370"/>
    </source>
</evidence>
<evidence type="ECO:0000256" key="1">
    <source>
        <dbReference type="ARBA" id="ARBA00023015"/>
    </source>
</evidence>
<feature type="domain" description="HTH arsR-type" evidence="4">
    <location>
        <begin position="9"/>
        <end position="102"/>
    </location>
</feature>
<dbReference type="SUPFAM" id="SSF46785">
    <property type="entry name" value="Winged helix' DNA-binding domain"/>
    <property type="match status" value="1"/>
</dbReference>
<keyword evidence="3" id="KW-0804">Transcription</keyword>
<dbReference type="PRINTS" id="PR00778">
    <property type="entry name" value="HTHARSR"/>
</dbReference>
<keyword evidence="6" id="KW-1185">Reference proteome</keyword>
<protein>
    <submittedName>
        <fullName evidence="5">Transcriptional regulator</fullName>
    </submittedName>
</protein>